<dbReference type="PANTHER" id="PTHR37017:SF11">
    <property type="entry name" value="ESTERASE_LIPASE_THIOESTERASE DOMAIN-CONTAINING PROTEIN"/>
    <property type="match status" value="1"/>
</dbReference>
<evidence type="ECO:0000313" key="2">
    <source>
        <dbReference type="EMBL" id="KIC57438.1"/>
    </source>
</evidence>
<reference evidence="2 3" key="1">
    <citation type="submission" date="2014-12" db="EMBL/GenBank/DDBJ databases">
        <title>Genome sequencing of Microbacterium hominis TPW29.</title>
        <authorList>
            <person name="Tan P.W."/>
            <person name="Chan K.-G."/>
        </authorList>
    </citation>
    <scope>NUCLEOTIDE SEQUENCE [LARGE SCALE GENOMIC DNA]</scope>
    <source>
        <strain evidence="2 3">TPW29</strain>
    </source>
</reference>
<feature type="domain" description="AB hydrolase-1" evidence="1">
    <location>
        <begin position="3"/>
        <end position="221"/>
    </location>
</feature>
<keyword evidence="2" id="KW-0378">Hydrolase</keyword>
<dbReference type="GO" id="GO:0016787">
    <property type="term" value="F:hydrolase activity"/>
    <property type="evidence" value="ECO:0007669"/>
    <property type="project" value="UniProtKB-KW"/>
</dbReference>
<dbReference type="SUPFAM" id="SSF53474">
    <property type="entry name" value="alpha/beta-Hydrolases"/>
    <property type="match status" value="1"/>
</dbReference>
<dbReference type="Gene3D" id="3.40.50.1820">
    <property type="entry name" value="alpha/beta hydrolase"/>
    <property type="match status" value="1"/>
</dbReference>
<sequence>MDVIMIPGLWLDASSWDDVLPALRSAGLAPRPLTMPGLGAPGVESAGIGIADWVAATVAAIDESVGPVAVVGHSGGGNVAWGAADARPERVARVVLVDTAVPHDGGMISEFDVVDGVVPFPGWDFFDEDDVADLDAQTRARTAPLTRSVPARVPTDAIALHDERRYEIPVTVLSGSLGEEEFRGFLAQWGRYADEFSAIRDTEIVRLGSGHWPQFSQPQRLGDAIAAAITRAPLPSSPR</sequence>
<dbReference type="InterPro" id="IPR029058">
    <property type="entry name" value="AB_hydrolase_fold"/>
</dbReference>
<dbReference type="InterPro" id="IPR000073">
    <property type="entry name" value="AB_hydrolase_1"/>
</dbReference>
<dbReference type="PANTHER" id="PTHR37017">
    <property type="entry name" value="AB HYDROLASE-1 DOMAIN-CONTAINING PROTEIN-RELATED"/>
    <property type="match status" value="1"/>
</dbReference>
<comment type="caution">
    <text evidence="2">The sequence shown here is derived from an EMBL/GenBank/DDBJ whole genome shotgun (WGS) entry which is preliminary data.</text>
</comment>
<dbReference type="Pfam" id="PF12697">
    <property type="entry name" value="Abhydrolase_6"/>
    <property type="match status" value="1"/>
</dbReference>
<gene>
    <name evidence="2" type="ORF">RM52_10500</name>
</gene>
<dbReference type="InterPro" id="IPR052897">
    <property type="entry name" value="Sec-Metab_Biosynth_Hydrolase"/>
</dbReference>
<evidence type="ECO:0000313" key="3">
    <source>
        <dbReference type="Proteomes" id="UP000031202"/>
    </source>
</evidence>
<dbReference type="EMBL" id="JWSZ01000012">
    <property type="protein sequence ID" value="KIC57438.1"/>
    <property type="molecule type" value="Genomic_DNA"/>
</dbReference>
<organism evidence="2 3">
    <name type="scientific">Microbacterium hominis</name>
    <dbReference type="NCBI Taxonomy" id="162426"/>
    <lineage>
        <taxon>Bacteria</taxon>
        <taxon>Bacillati</taxon>
        <taxon>Actinomycetota</taxon>
        <taxon>Actinomycetes</taxon>
        <taxon>Micrococcales</taxon>
        <taxon>Microbacteriaceae</taxon>
        <taxon>Microbacterium</taxon>
    </lineage>
</organism>
<dbReference type="Proteomes" id="UP000031202">
    <property type="component" value="Unassembled WGS sequence"/>
</dbReference>
<protein>
    <submittedName>
        <fullName evidence="2">Hydrolase</fullName>
    </submittedName>
</protein>
<evidence type="ECO:0000259" key="1">
    <source>
        <dbReference type="Pfam" id="PF12697"/>
    </source>
</evidence>
<name>A0A0B4DT54_9MICO</name>
<dbReference type="AlphaFoldDB" id="A0A0B4DT54"/>
<dbReference type="RefSeq" id="WP_039416085.1">
    <property type="nucleotide sequence ID" value="NZ_JWSZ01000012.1"/>
</dbReference>
<accession>A0A0B4DT54</accession>
<proteinExistence type="predicted"/>